<dbReference type="InterPro" id="IPR018151">
    <property type="entry name" value="TF_GreA/GreB_CS"/>
</dbReference>
<evidence type="ECO:0000256" key="3">
    <source>
        <dbReference type="ARBA" id="ARBA00023015"/>
    </source>
</evidence>
<feature type="domain" description="Transcription elongation factor GreA/GreB C-terminal" evidence="10">
    <location>
        <begin position="82"/>
        <end position="156"/>
    </location>
</feature>
<dbReference type="AlphaFoldDB" id="A0A932GQP3"/>
<dbReference type="NCBIfam" id="TIGR01462">
    <property type="entry name" value="greA"/>
    <property type="match status" value="1"/>
</dbReference>
<keyword evidence="12" id="KW-0648">Protein biosynthesis</keyword>
<proteinExistence type="inferred from homology"/>
<comment type="caution">
    <text evidence="12">The sequence shown here is derived from an EMBL/GenBank/DDBJ whole genome shotgun (WGS) entry which is preliminary data.</text>
</comment>
<dbReference type="GO" id="GO:0006354">
    <property type="term" value="P:DNA-templated transcription elongation"/>
    <property type="evidence" value="ECO:0007669"/>
    <property type="project" value="TreeGrafter"/>
</dbReference>
<feature type="domain" description="Transcription elongation factor GreA/GreB N-terminal" evidence="11">
    <location>
        <begin position="5"/>
        <end position="75"/>
    </location>
</feature>
<dbReference type="Pfam" id="PF01272">
    <property type="entry name" value="GreA_GreB"/>
    <property type="match status" value="1"/>
</dbReference>
<dbReference type="InterPro" id="IPR028624">
    <property type="entry name" value="Tscrpt_elong_fac_GreA/B"/>
</dbReference>
<dbReference type="GO" id="GO:0003746">
    <property type="term" value="F:translation elongation factor activity"/>
    <property type="evidence" value="ECO:0007669"/>
    <property type="project" value="UniProtKB-KW"/>
</dbReference>
<dbReference type="InterPro" id="IPR022691">
    <property type="entry name" value="Tscrpt_elong_fac_GreA/B_N"/>
</dbReference>
<dbReference type="InterPro" id="IPR006359">
    <property type="entry name" value="Tscrpt_elong_fac_GreA"/>
</dbReference>
<evidence type="ECO:0000313" key="13">
    <source>
        <dbReference type="Proteomes" id="UP000741360"/>
    </source>
</evidence>
<dbReference type="EMBL" id="JACPSX010000175">
    <property type="protein sequence ID" value="MBI3015215.1"/>
    <property type="molecule type" value="Genomic_DNA"/>
</dbReference>
<dbReference type="NCBIfam" id="NF001264">
    <property type="entry name" value="PRK00226.1-5"/>
    <property type="match status" value="1"/>
</dbReference>
<accession>A0A932GQP3</accession>
<dbReference type="Pfam" id="PF03449">
    <property type="entry name" value="GreA_GreB_N"/>
    <property type="match status" value="1"/>
</dbReference>
<dbReference type="FunFam" id="3.10.50.30:FF:000001">
    <property type="entry name" value="Transcription elongation factor GreA"/>
    <property type="match status" value="1"/>
</dbReference>
<organism evidence="12 13">
    <name type="scientific">Tectimicrobiota bacterium</name>
    <dbReference type="NCBI Taxonomy" id="2528274"/>
    <lineage>
        <taxon>Bacteria</taxon>
        <taxon>Pseudomonadati</taxon>
        <taxon>Nitrospinota/Tectimicrobiota group</taxon>
        <taxon>Candidatus Tectimicrobiota</taxon>
    </lineage>
</organism>
<dbReference type="PANTHER" id="PTHR30437">
    <property type="entry name" value="TRANSCRIPTION ELONGATION FACTOR GREA"/>
    <property type="match status" value="1"/>
</dbReference>
<dbReference type="FunFam" id="1.10.287.180:FF:000001">
    <property type="entry name" value="Transcription elongation factor GreA"/>
    <property type="match status" value="1"/>
</dbReference>
<evidence type="ECO:0000256" key="8">
    <source>
        <dbReference type="HAMAP-Rule" id="MF_00105"/>
    </source>
</evidence>
<dbReference type="InterPro" id="IPR023459">
    <property type="entry name" value="Tscrpt_elong_fac_GreA/B_fam"/>
</dbReference>
<evidence type="ECO:0000256" key="6">
    <source>
        <dbReference type="ARBA" id="ARBA00024916"/>
    </source>
</evidence>
<dbReference type="HAMAP" id="MF_00105">
    <property type="entry name" value="GreA_GreB"/>
    <property type="match status" value="1"/>
</dbReference>
<dbReference type="NCBIfam" id="NF001263">
    <property type="entry name" value="PRK00226.1-4"/>
    <property type="match status" value="1"/>
</dbReference>
<dbReference type="SUPFAM" id="SSF46557">
    <property type="entry name" value="GreA transcript cleavage protein, N-terminal domain"/>
    <property type="match status" value="1"/>
</dbReference>
<dbReference type="PROSITE" id="PS00830">
    <property type="entry name" value="GREAB_2"/>
    <property type="match status" value="1"/>
</dbReference>
<dbReference type="GO" id="GO:0070063">
    <property type="term" value="F:RNA polymerase binding"/>
    <property type="evidence" value="ECO:0007669"/>
    <property type="project" value="InterPro"/>
</dbReference>
<gene>
    <name evidence="8 12" type="primary">greA</name>
    <name evidence="12" type="ORF">HYY65_09195</name>
</gene>
<dbReference type="PROSITE" id="PS00829">
    <property type="entry name" value="GREAB_1"/>
    <property type="match status" value="1"/>
</dbReference>
<keyword evidence="5 8" id="KW-0804">Transcription</keyword>
<evidence type="ECO:0000256" key="2">
    <source>
        <dbReference type="ARBA" id="ARBA00013729"/>
    </source>
</evidence>
<comment type="similarity">
    <text evidence="1 8 9">Belongs to the GreA/GreB family.</text>
</comment>
<comment type="function">
    <text evidence="6 8 9">Necessary for efficient RNA polymerase transcription elongation past template-encoded arresting sites. The arresting sites in DNA have the property of trapping a certain fraction of elongating RNA polymerases that pass through, resulting in locked ternary complexes. Cleavage of the nascent transcript by cleavage factors such as GreA or GreB allows the resumption of elongation from the new 3'terminus. GreA releases sequences of 2 to 3 nucleotides.</text>
</comment>
<dbReference type="GO" id="GO:0003677">
    <property type="term" value="F:DNA binding"/>
    <property type="evidence" value="ECO:0007669"/>
    <property type="project" value="UniProtKB-UniRule"/>
</dbReference>
<dbReference type="PANTHER" id="PTHR30437:SF4">
    <property type="entry name" value="TRANSCRIPTION ELONGATION FACTOR GREA"/>
    <property type="match status" value="1"/>
</dbReference>
<dbReference type="Proteomes" id="UP000741360">
    <property type="component" value="Unassembled WGS sequence"/>
</dbReference>
<evidence type="ECO:0000259" key="11">
    <source>
        <dbReference type="Pfam" id="PF03449"/>
    </source>
</evidence>
<reference evidence="12" key="1">
    <citation type="submission" date="2020-07" db="EMBL/GenBank/DDBJ databases">
        <title>Huge and variable diversity of episymbiotic CPR bacteria and DPANN archaea in groundwater ecosystems.</title>
        <authorList>
            <person name="He C.Y."/>
            <person name="Keren R."/>
            <person name="Whittaker M."/>
            <person name="Farag I.F."/>
            <person name="Doudna J."/>
            <person name="Cate J.H.D."/>
            <person name="Banfield J.F."/>
        </authorList>
    </citation>
    <scope>NUCLEOTIDE SEQUENCE</scope>
    <source>
        <strain evidence="12">NC_groundwater_717_Ag_S-0.2um_59_8</strain>
    </source>
</reference>
<evidence type="ECO:0000256" key="5">
    <source>
        <dbReference type="ARBA" id="ARBA00023163"/>
    </source>
</evidence>
<evidence type="ECO:0000256" key="4">
    <source>
        <dbReference type="ARBA" id="ARBA00023125"/>
    </source>
</evidence>
<dbReference type="InterPro" id="IPR036805">
    <property type="entry name" value="Tscrpt_elong_fac_GreA/B_N_sf"/>
</dbReference>
<evidence type="ECO:0000256" key="1">
    <source>
        <dbReference type="ARBA" id="ARBA00008213"/>
    </source>
</evidence>
<dbReference type="InterPro" id="IPR036953">
    <property type="entry name" value="GreA/GreB_C_sf"/>
</dbReference>
<keyword evidence="12" id="KW-0251">Elongation factor</keyword>
<sequence length="158" mass="17662">MVERVPMTREGYEQLGQELKRLQQEERPRVIQAIAEARAHGDLSENAEYHAAKEQQSFVEGRIRLLQDKLGRAQVIDTSNLPNDRVVFGATVLLEDCESGERVRYRIVGADEADIEQGKISVNSPVGRALIGHALDDAVKVKTPSGIREFTILDISIR</sequence>
<dbReference type="PIRSF" id="PIRSF006092">
    <property type="entry name" value="GreA_GreB"/>
    <property type="match status" value="1"/>
</dbReference>
<keyword evidence="4 8" id="KW-0238">DNA-binding</keyword>
<dbReference type="GO" id="GO:0032784">
    <property type="term" value="P:regulation of DNA-templated transcription elongation"/>
    <property type="evidence" value="ECO:0007669"/>
    <property type="project" value="UniProtKB-UniRule"/>
</dbReference>
<dbReference type="InterPro" id="IPR001437">
    <property type="entry name" value="Tscrpt_elong_fac_GreA/B_C"/>
</dbReference>
<keyword evidence="3 8" id="KW-0805">Transcription regulation</keyword>
<dbReference type="Gene3D" id="1.10.287.180">
    <property type="entry name" value="Transcription elongation factor, GreA/GreB, N-terminal domain"/>
    <property type="match status" value="1"/>
</dbReference>
<dbReference type="NCBIfam" id="NF001261">
    <property type="entry name" value="PRK00226.1-2"/>
    <property type="match status" value="1"/>
</dbReference>
<dbReference type="SUPFAM" id="SSF54534">
    <property type="entry name" value="FKBP-like"/>
    <property type="match status" value="1"/>
</dbReference>
<name>A0A932GQP3_UNCTE</name>
<evidence type="ECO:0000256" key="7">
    <source>
        <dbReference type="ARBA" id="ARBA00030776"/>
    </source>
</evidence>
<evidence type="ECO:0000259" key="10">
    <source>
        <dbReference type="Pfam" id="PF01272"/>
    </source>
</evidence>
<evidence type="ECO:0000256" key="9">
    <source>
        <dbReference type="RuleBase" id="RU000556"/>
    </source>
</evidence>
<dbReference type="Gene3D" id="3.10.50.30">
    <property type="entry name" value="Transcription elongation factor, GreA/GreB, C-terminal domain"/>
    <property type="match status" value="1"/>
</dbReference>
<protein>
    <recommendedName>
        <fullName evidence="2 8">Transcription elongation factor GreA</fullName>
    </recommendedName>
    <alternativeName>
        <fullName evidence="7 8">Transcript cleavage factor GreA</fullName>
    </alternativeName>
</protein>
<evidence type="ECO:0000313" key="12">
    <source>
        <dbReference type="EMBL" id="MBI3015215.1"/>
    </source>
</evidence>